<evidence type="ECO:0000256" key="1">
    <source>
        <dbReference type="ARBA" id="ARBA00006987"/>
    </source>
</evidence>
<proteinExistence type="inferred from homology"/>
<dbReference type="InterPro" id="IPR005064">
    <property type="entry name" value="BUG"/>
</dbReference>
<name>A0ABS5F4V9_9PROT</name>
<dbReference type="Proteomes" id="UP001196870">
    <property type="component" value="Unassembled WGS sequence"/>
</dbReference>
<evidence type="ECO:0000313" key="3">
    <source>
        <dbReference type="Proteomes" id="UP001196870"/>
    </source>
</evidence>
<accession>A0ABS5F4V9</accession>
<dbReference type="PANTHER" id="PTHR42928:SF5">
    <property type="entry name" value="BLR1237 PROTEIN"/>
    <property type="match status" value="1"/>
</dbReference>
<dbReference type="Pfam" id="PF03401">
    <property type="entry name" value="TctC"/>
    <property type="match status" value="1"/>
</dbReference>
<dbReference type="Gene3D" id="3.40.190.150">
    <property type="entry name" value="Bordetella uptake gene, domain 1"/>
    <property type="match status" value="1"/>
</dbReference>
<dbReference type="InterPro" id="IPR042100">
    <property type="entry name" value="Bug_dom1"/>
</dbReference>
<comment type="caution">
    <text evidence="2">The sequence shown here is derived from an EMBL/GenBank/DDBJ whole genome shotgun (WGS) entry which is preliminary data.</text>
</comment>
<dbReference type="SUPFAM" id="SSF53850">
    <property type="entry name" value="Periplasmic binding protein-like II"/>
    <property type="match status" value="1"/>
</dbReference>
<organism evidence="2 3">
    <name type="scientific">Plastoroseomonas hellenica</name>
    <dbReference type="NCBI Taxonomy" id="2687306"/>
    <lineage>
        <taxon>Bacteria</taxon>
        <taxon>Pseudomonadati</taxon>
        <taxon>Pseudomonadota</taxon>
        <taxon>Alphaproteobacteria</taxon>
        <taxon>Acetobacterales</taxon>
        <taxon>Acetobacteraceae</taxon>
        <taxon>Plastoroseomonas</taxon>
    </lineage>
</organism>
<protein>
    <submittedName>
        <fullName evidence="2">Tripartite tricarboxylate transporter substrate binding protein</fullName>
    </submittedName>
</protein>
<evidence type="ECO:0000313" key="2">
    <source>
        <dbReference type="EMBL" id="MBR0667576.1"/>
    </source>
</evidence>
<dbReference type="PIRSF" id="PIRSF017082">
    <property type="entry name" value="YflP"/>
    <property type="match status" value="1"/>
</dbReference>
<dbReference type="Gene3D" id="3.40.190.10">
    <property type="entry name" value="Periplasmic binding protein-like II"/>
    <property type="match status" value="1"/>
</dbReference>
<keyword evidence="3" id="KW-1185">Reference proteome</keyword>
<comment type="similarity">
    <text evidence="1">Belongs to the UPF0065 (bug) family.</text>
</comment>
<dbReference type="CDD" id="cd13578">
    <property type="entry name" value="PBP2_Bug27"/>
    <property type="match status" value="1"/>
</dbReference>
<dbReference type="PANTHER" id="PTHR42928">
    <property type="entry name" value="TRICARBOXYLATE-BINDING PROTEIN"/>
    <property type="match status" value="1"/>
</dbReference>
<gene>
    <name evidence="2" type="ORF">GXW71_24680</name>
</gene>
<reference evidence="3" key="1">
    <citation type="journal article" date="2021" name="Syst. Appl. Microbiol.">
        <title>Roseomonas hellenica sp. nov., isolated from roots of wild-growing Alkanna tinctoria.</title>
        <authorList>
            <person name="Rat A."/>
            <person name="Naranjo H.D."/>
            <person name="Lebbe L."/>
            <person name="Cnockaert M."/>
            <person name="Krigas N."/>
            <person name="Grigoriadou K."/>
            <person name="Maloupa E."/>
            <person name="Willems A."/>
        </authorList>
    </citation>
    <scope>NUCLEOTIDE SEQUENCE [LARGE SCALE GENOMIC DNA]</scope>
    <source>
        <strain evidence="3">LMG 31523</strain>
    </source>
</reference>
<sequence length="324" mass="34162">MLKALSRRATFALAIATPTIVRAQPYPTRPIRFISPYAPGGTGDIMARLIATGVSAKLHQPVVVENRPGANGVIGADAVAKAAPDGYTYGVVVSSHTINKAVRGDMPFDPVTDFEPVCLAVRTQFALTITGNIPAATTRDFIDYARARPGQLSFASAGSGSNVHVFLEWFCRRAGIEATHVPYRGSGSYHTDLLAGRVQFTIDGYASFAQHFQSGALKLLAMGGPSRFSQRPDVPTIAEAAGIDGFEAGSWAGVIAPARTPGPILDIMNAAVVAVMQEAEVQRRTIELGADVTAGSRADFGRVLQTEATRFSALVQEFGITAAG</sequence>
<dbReference type="RefSeq" id="WP_211855355.1">
    <property type="nucleotide sequence ID" value="NZ_JAAGBB010000037.1"/>
</dbReference>
<dbReference type="EMBL" id="JAAGBB010000037">
    <property type="protein sequence ID" value="MBR0667576.1"/>
    <property type="molecule type" value="Genomic_DNA"/>
</dbReference>